<feature type="compositionally biased region" description="Basic and acidic residues" evidence="3">
    <location>
        <begin position="226"/>
        <end position="248"/>
    </location>
</feature>
<keyword evidence="1" id="KW-0597">Phosphoprotein</keyword>
<feature type="compositionally biased region" description="Polar residues" evidence="3">
    <location>
        <begin position="528"/>
        <end position="541"/>
    </location>
</feature>
<dbReference type="KEGG" id="nlo:107227133"/>
<accession>A0A6J0CBS6</accession>
<feature type="compositionally biased region" description="Basic and acidic residues" evidence="3">
    <location>
        <begin position="359"/>
        <end position="390"/>
    </location>
</feature>
<evidence type="ECO:0000313" key="5">
    <source>
        <dbReference type="RefSeq" id="XP_015523669.2"/>
    </source>
</evidence>
<feature type="compositionally biased region" description="Basic and acidic residues" evidence="3">
    <location>
        <begin position="146"/>
        <end position="158"/>
    </location>
</feature>
<proteinExistence type="predicted"/>
<feature type="compositionally biased region" description="Basic and acidic residues" evidence="3">
    <location>
        <begin position="166"/>
        <end position="187"/>
    </location>
</feature>
<feature type="region of interest" description="Disordered" evidence="3">
    <location>
        <begin position="808"/>
        <end position="829"/>
    </location>
</feature>
<feature type="region of interest" description="Disordered" evidence="3">
    <location>
        <begin position="1"/>
        <end position="301"/>
    </location>
</feature>
<keyword evidence="4" id="KW-1185">Reference proteome</keyword>
<dbReference type="AlphaFoldDB" id="A0A6J0CBS6"/>
<feature type="compositionally biased region" description="Polar residues" evidence="3">
    <location>
        <begin position="599"/>
        <end position="609"/>
    </location>
</feature>
<dbReference type="InterPro" id="IPR029336">
    <property type="entry name" value="DUF4594"/>
</dbReference>
<feature type="compositionally biased region" description="Polar residues" evidence="3">
    <location>
        <begin position="270"/>
        <end position="295"/>
    </location>
</feature>
<evidence type="ECO:0000256" key="1">
    <source>
        <dbReference type="ARBA" id="ARBA00022553"/>
    </source>
</evidence>
<protein>
    <submittedName>
        <fullName evidence="5">Dentin sialophosphoprotein</fullName>
    </submittedName>
</protein>
<feature type="compositionally biased region" description="Basic and acidic residues" evidence="3">
    <location>
        <begin position="820"/>
        <end position="829"/>
    </location>
</feature>
<keyword evidence="2" id="KW-0175">Coiled coil</keyword>
<evidence type="ECO:0000256" key="3">
    <source>
        <dbReference type="SAM" id="MobiDB-lite"/>
    </source>
</evidence>
<sequence>MASTALEEKINKIRQRNEEIRRRHEEVEADKQNAAKLNALVKMVPPTDWPERKEPPEFSNPPAPRSNGNYKPKSFAREHRVQQQQYHAAGGDGKKTHVFAEGDGPPPDPSYNFLADAEREERARDDLRDDRFRGRGGSQRGTSKRRGGDPQGHSKDYRGSASGTKDATRPEYEAWRAERNRIDEARISRQRTAEGNWRREWDNNKVNVAENETGAPKSVRLNIGETVRKDHKEFDKWQSNGNDHDSPRGRGGKQHVSRGAPRGSPINRVYQHSNSFEQYHGHTSPSANKSASLSPNGIDERTVVATDKSIKVIVNHETTTSKSPVMSVKVSSSSIAGTGRVGPRQKPRILYSSQSENEASSHEHDKFFNHKSPDDKTSHVYFNRDNDEQQRSVPKSPHPHRKTDGNSKSPYLPRKEFKYDAQQQRPGENESKSPYTQRKQVKDSPKSPHFEKKADFSNRDSNIRQKNKSSGASTHSQKRTFDKTKHDSQKYTTPKKFEEPYTPKPQRTHKRNDKSKSLHHGNCREGQEPNTNESNTQSDNLNNDKSERSTNNQIVNNSENYNETNNVNDICEKQSSEDTALVNAVNETENGDKFASKPIINSENASPSTGVIGIEKSDTDKICSIDTCDITDKSEPMIILNYENTSSEELCNKNAEKESEIDSMIPNSDEDKTGEHCDIVEQIETSNELPKVLDESQKKPDIQTITEINIVDSTLETNCTVENISDNEIKCEQLNSIPAKGLDNVKEPEENVLTLTNELQSEAKAEIFQKPKDIAEELLQASNAVETSDVEKEALSSLEIKVQDNEEIASSNVDSQVVKNPEDKETSVI</sequence>
<evidence type="ECO:0000313" key="4">
    <source>
        <dbReference type="Proteomes" id="UP000829291"/>
    </source>
</evidence>
<feature type="compositionally biased region" description="Polar residues" evidence="3">
    <location>
        <begin position="421"/>
        <end position="438"/>
    </location>
</feature>
<evidence type="ECO:0000256" key="2">
    <source>
        <dbReference type="ARBA" id="ARBA00023054"/>
    </source>
</evidence>
<name>A0A6J0CBS6_NEOLC</name>
<feature type="compositionally biased region" description="Basic and acidic residues" evidence="3">
    <location>
        <begin position="479"/>
        <end position="501"/>
    </location>
</feature>
<feature type="compositionally biased region" description="Basic and acidic residues" evidence="3">
    <location>
        <begin position="1"/>
        <end position="33"/>
    </location>
</feature>
<gene>
    <name evidence="5" type="primary">LOC107227133</name>
</gene>
<feature type="region of interest" description="Disordered" evidence="3">
    <location>
        <begin position="593"/>
        <end position="613"/>
    </location>
</feature>
<feature type="compositionally biased region" description="Basic and acidic residues" evidence="3">
    <location>
        <begin position="440"/>
        <end position="463"/>
    </location>
</feature>
<dbReference type="GeneID" id="107227133"/>
<feature type="region of interest" description="Disordered" evidence="3">
    <location>
        <begin position="315"/>
        <end position="565"/>
    </location>
</feature>
<dbReference type="Proteomes" id="UP000829291">
    <property type="component" value="Chromosome 3"/>
</dbReference>
<feature type="compositionally biased region" description="Basic and acidic residues" evidence="3">
    <location>
        <begin position="116"/>
        <end position="133"/>
    </location>
</feature>
<dbReference type="OrthoDB" id="10058133at2759"/>
<feature type="compositionally biased region" description="Basic residues" evidence="3">
    <location>
        <begin position="506"/>
        <end position="521"/>
    </location>
</feature>
<feature type="compositionally biased region" description="Low complexity" evidence="3">
    <location>
        <begin position="555"/>
        <end position="565"/>
    </location>
</feature>
<reference evidence="5" key="1">
    <citation type="submission" date="2025-08" db="UniProtKB">
        <authorList>
            <consortium name="RefSeq"/>
        </authorList>
    </citation>
    <scope>IDENTIFICATION</scope>
    <source>
        <tissue evidence="5">Thorax and Abdomen</tissue>
    </source>
</reference>
<feature type="compositionally biased region" description="Low complexity" evidence="3">
    <location>
        <begin position="318"/>
        <end position="334"/>
    </location>
</feature>
<dbReference type="RefSeq" id="XP_015523669.2">
    <property type="nucleotide sequence ID" value="XM_015668183.2"/>
</dbReference>
<dbReference type="InParanoid" id="A0A6J0CBS6"/>
<organism evidence="5">
    <name type="scientific">Neodiprion lecontei</name>
    <name type="common">Redheaded pine sawfly</name>
    <dbReference type="NCBI Taxonomy" id="441921"/>
    <lineage>
        <taxon>Eukaryota</taxon>
        <taxon>Metazoa</taxon>
        <taxon>Ecdysozoa</taxon>
        <taxon>Arthropoda</taxon>
        <taxon>Hexapoda</taxon>
        <taxon>Insecta</taxon>
        <taxon>Pterygota</taxon>
        <taxon>Neoptera</taxon>
        <taxon>Endopterygota</taxon>
        <taxon>Hymenoptera</taxon>
        <taxon>Tenthredinoidea</taxon>
        <taxon>Diprionidae</taxon>
        <taxon>Diprioninae</taxon>
        <taxon>Neodiprion</taxon>
    </lineage>
</organism>
<dbReference type="Pfam" id="PF15266">
    <property type="entry name" value="DUF4594"/>
    <property type="match status" value="1"/>
</dbReference>
<feature type="compositionally biased region" description="Polar residues" evidence="3">
    <location>
        <begin position="808"/>
        <end position="818"/>
    </location>
</feature>